<dbReference type="PANTHER" id="PTHR45913">
    <property type="entry name" value="EPM2A-INTERACTING PROTEIN 1"/>
    <property type="match status" value="1"/>
</dbReference>
<dbReference type="InterPro" id="IPR012337">
    <property type="entry name" value="RNaseH-like_sf"/>
</dbReference>
<evidence type="ECO:0000313" key="2">
    <source>
        <dbReference type="Proteomes" id="UP000075809"/>
    </source>
</evidence>
<gene>
    <name evidence="1" type="ORF">ALC60_14816</name>
</gene>
<dbReference type="SUPFAM" id="SSF53098">
    <property type="entry name" value="Ribonuclease H-like"/>
    <property type="match status" value="1"/>
</dbReference>
<protein>
    <submittedName>
        <fullName evidence="1">General transcription factor II-I repeat domain-containing protein 2A</fullName>
    </submittedName>
</protein>
<dbReference type="AlphaFoldDB" id="A0A151WE90"/>
<evidence type="ECO:0000313" key="1">
    <source>
        <dbReference type="EMBL" id="KYQ46188.1"/>
    </source>
</evidence>
<sequence>MKKSSLIASFHVSLIIARELKTSYDGSFAKKCAIAIANAFENTTAIKQIESVSLPRSTVSRRISVLNNFVERKIKQEIDDCRYFSICLDESVDRSDTSQLLIYIRYVNDNFAVSEELLDLKPLYRTTKGIDDFNAVQNSNKKFGDFKKCSDVITDGAKAMVGSFMCYLGCLAYHCIIHQEALCGRFLKSCETMEFVTKAVNLIQGGNRSLTHRKFRHFLTEMNAAYPDLLLHCEIRDKISFTRYTESINTLIRKFDKYFANFDKIKSDIALFVNPRTANTEQKVELQIELCMLQADPFFTAKTETCEYFYQLLPADKYPRLRNFGLKMTSMFSSTYLCESAFSTLNIIKSNYRTTLSDATLLSVLRLARTEIPIDINEVILIEDELQA</sequence>
<dbReference type="Proteomes" id="UP000075809">
    <property type="component" value="Unassembled WGS sequence"/>
</dbReference>
<organism evidence="1 2">
    <name type="scientific">Mycetomoellerius zeteki</name>
    <dbReference type="NCBI Taxonomy" id="64791"/>
    <lineage>
        <taxon>Eukaryota</taxon>
        <taxon>Metazoa</taxon>
        <taxon>Ecdysozoa</taxon>
        <taxon>Arthropoda</taxon>
        <taxon>Hexapoda</taxon>
        <taxon>Insecta</taxon>
        <taxon>Pterygota</taxon>
        <taxon>Neoptera</taxon>
        <taxon>Endopterygota</taxon>
        <taxon>Hymenoptera</taxon>
        <taxon>Apocrita</taxon>
        <taxon>Aculeata</taxon>
        <taxon>Formicoidea</taxon>
        <taxon>Formicidae</taxon>
        <taxon>Myrmicinae</taxon>
        <taxon>Mycetomoellerius</taxon>
    </lineage>
</organism>
<reference evidence="1 2" key="1">
    <citation type="submission" date="2015-09" db="EMBL/GenBank/DDBJ databases">
        <title>Trachymyrmex zeteki WGS genome.</title>
        <authorList>
            <person name="Nygaard S."/>
            <person name="Hu H."/>
            <person name="Boomsma J."/>
            <person name="Zhang G."/>
        </authorList>
    </citation>
    <scope>NUCLEOTIDE SEQUENCE [LARGE SCALE GENOMIC DNA]</scope>
    <source>
        <strain evidence="1">Tzet28-1</strain>
        <tissue evidence="1">Whole body</tissue>
    </source>
</reference>
<proteinExistence type="predicted"/>
<keyword evidence="2" id="KW-1185">Reference proteome</keyword>
<dbReference type="STRING" id="64791.A0A151WE90"/>
<accession>A0A151WE90</accession>
<dbReference type="EMBL" id="KQ983244">
    <property type="protein sequence ID" value="KYQ46188.1"/>
    <property type="molecule type" value="Genomic_DNA"/>
</dbReference>
<name>A0A151WE90_9HYME</name>
<dbReference type="PANTHER" id="PTHR45913:SF20">
    <property type="entry name" value="GENERAL TRANSCRIPTION FACTOR II-I REPEAT DOMAIN-CONTAINING PROTEIN 2"/>
    <property type="match status" value="1"/>
</dbReference>